<name>A0A1M6YRJ8_9BRAD</name>
<dbReference type="AlphaFoldDB" id="A0A1M6YRJ8"/>
<protein>
    <submittedName>
        <fullName evidence="1">Uncharacterized protein</fullName>
    </submittedName>
</protein>
<evidence type="ECO:0000313" key="2">
    <source>
        <dbReference type="Proteomes" id="UP000189935"/>
    </source>
</evidence>
<evidence type="ECO:0000313" key="1">
    <source>
        <dbReference type="EMBL" id="SHL20770.1"/>
    </source>
</evidence>
<gene>
    <name evidence="1" type="ORF">SAMN05444159_5311</name>
</gene>
<organism evidence="1 2">
    <name type="scientific">Bradyrhizobium lablabi</name>
    <dbReference type="NCBI Taxonomy" id="722472"/>
    <lineage>
        <taxon>Bacteria</taxon>
        <taxon>Pseudomonadati</taxon>
        <taxon>Pseudomonadota</taxon>
        <taxon>Alphaproteobacteria</taxon>
        <taxon>Hyphomicrobiales</taxon>
        <taxon>Nitrobacteraceae</taxon>
        <taxon>Bradyrhizobium</taxon>
    </lineage>
</organism>
<reference evidence="1 2" key="1">
    <citation type="submission" date="2016-11" db="EMBL/GenBank/DDBJ databases">
        <authorList>
            <person name="Jaros S."/>
            <person name="Januszkiewicz K."/>
            <person name="Wedrychowicz H."/>
        </authorList>
    </citation>
    <scope>NUCLEOTIDE SEQUENCE [LARGE SCALE GENOMIC DNA]</scope>
    <source>
        <strain evidence="1 2">GAS499</strain>
    </source>
</reference>
<sequence length="58" mass="6515">MEFVAATEVRSLSRLRGRAGVGVLPQNALVEGIDFPHPPLSCERVDLPRKRERWSESV</sequence>
<proteinExistence type="predicted"/>
<dbReference type="Proteomes" id="UP000189935">
    <property type="component" value="Chromosome I"/>
</dbReference>
<dbReference type="EMBL" id="LT670844">
    <property type="protein sequence ID" value="SHL20770.1"/>
    <property type="molecule type" value="Genomic_DNA"/>
</dbReference>
<accession>A0A1M6YRJ8</accession>